<organism evidence="7 8">
    <name type="scientific">Actinoalloteichus caeruleus DSM 43889</name>
    <dbReference type="NCBI Taxonomy" id="1120930"/>
    <lineage>
        <taxon>Bacteria</taxon>
        <taxon>Bacillati</taxon>
        <taxon>Actinomycetota</taxon>
        <taxon>Actinomycetes</taxon>
        <taxon>Pseudonocardiales</taxon>
        <taxon>Pseudonocardiaceae</taxon>
        <taxon>Actinoalloteichus</taxon>
        <taxon>Actinoalloteichus cyanogriseus</taxon>
    </lineage>
</organism>
<dbReference type="Pfam" id="PF12849">
    <property type="entry name" value="PBP_like_2"/>
    <property type="match status" value="1"/>
</dbReference>
<dbReference type="PIRSF" id="PIRSF002756">
    <property type="entry name" value="PstS"/>
    <property type="match status" value="1"/>
</dbReference>
<dbReference type="InterPro" id="IPR050962">
    <property type="entry name" value="Phosphate-bind_PstS"/>
</dbReference>
<evidence type="ECO:0000256" key="1">
    <source>
        <dbReference type="ARBA" id="ARBA00008725"/>
    </source>
</evidence>
<keyword evidence="5" id="KW-0732">Signal</keyword>
<dbReference type="Proteomes" id="UP000791080">
    <property type="component" value="Unassembled WGS sequence"/>
</dbReference>
<keyword evidence="3 4" id="KW-0592">Phosphate transport</keyword>
<feature type="signal peptide" evidence="5">
    <location>
        <begin position="1"/>
        <end position="22"/>
    </location>
</feature>
<gene>
    <name evidence="7" type="ORF">G443_003486</name>
</gene>
<evidence type="ECO:0000313" key="8">
    <source>
        <dbReference type="Proteomes" id="UP000791080"/>
    </source>
</evidence>
<evidence type="ECO:0000256" key="3">
    <source>
        <dbReference type="ARBA" id="ARBA00022592"/>
    </source>
</evidence>
<dbReference type="SUPFAM" id="SSF53850">
    <property type="entry name" value="Periplasmic binding protein-like II"/>
    <property type="match status" value="1"/>
</dbReference>
<evidence type="ECO:0000259" key="6">
    <source>
        <dbReference type="Pfam" id="PF12849"/>
    </source>
</evidence>
<proteinExistence type="inferred from homology"/>
<evidence type="ECO:0000313" key="7">
    <source>
        <dbReference type="EMBL" id="MCP2333216.1"/>
    </source>
</evidence>
<sequence>MKTKRHLTALGLAAASALLLSACGTDDNSASRGDDAQGGNGGTSGECAGQENIQAEGASSQANAMDEFSVVYQEECAGFSIDYNPTGSGAGIKQFNAGQVDFAGSDSPLKDEEITAATDRCEGAVPLHLPMVFGPVAIAYNLPGVDDLVLDGETIAQIFNGTITSWNDDAIAALNEGVDLPDQEILPIFRSDESGTTENFQQYLEAAAGDAWTSGGGKSFTGGVGDGRAKSDGVASGVASTEGSVTYVEVSFAHSNDLSIAQIDNGSGAVELNDESTGAAITNASLAGDGADMVIDLDSVYGTQAEGAYPLVMATYQIVCSEYPESETAEAVKSFLRVAATTGQENLSTLGYVPLPDEFQEQLLDSVETIS</sequence>
<dbReference type="InterPro" id="IPR024370">
    <property type="entry name" value="PBP_domain"/>
</dbReference>
<dbReference type="CDD" id="cd13565">
    <property type="entry name" value="PBP2_PstS"/>
    <property type="match status" value="1"/>
</dbReference>
<keyword evidence="2 4" id="KW-0813">Transport</keyword>
<dbReference type="PANTHER" id="PTHR42996:SF1">
    <property type="entry name" value="PHOSPHATE-BINDING PROTEIN PSTS"/>
    <property type="match status" value="1"/>
</dbReference>
<dbReference type="EMBL" id="AUBJ02000001">
    <property type="protein sequence ID" value="MCP2333216.1"/>
    <property type="molecule type" value="Genomic_DNA"/>
</dbReference>
<dbReference type="InterPro" id="IPR005673">
    <property type="entry name" value="ABC_phos-bd_PstS"/>
</dbReference>
<keyword evidence="8" id="KW-1185">Reference proteome</keyword>
<evidence type="ECO:0000256" key="2">
    <source>
        <dbReference type="ARBA" id="ARBA00022448"/>
    </source>
</evidence>
<feature type="chain" id="PRO_5045956377" description="Phosphate-binding protein" evidence="5">
    <location>
        <begin position="23"/>
        <end position="371"/>
    </location>
</feature>
<dbReference type="PROSITE" id="PS51257">
    <property type="entry name" value="PROKAR_LIPOPROTEIN"/>
    <property type="match status" value="1"/>
</dbReference>
<protein>
    <recommendedName>
        <fullName evidence="4">Phosphate-binding protein</fullName>
    </recommendedName>
</protein>
<evidence type="ECO:0000256" key="5">
    <source>
        <dbReference type="SAM" id="SignalP"/>
    </source>
</evidence>
<dbReference type="PANTHER" id="PTHR42996">
    <property type="entry name" value="PHOSPHATE-BINDING PROTEIN PSTS"/>
    <property type="match status" value="1"/>
</dbReference>
<dbReference type="NCBIfam" id="TIGR00975">
    <property type="entry name" value="3a0107s03"/>
    <property type="match status" value="1"/>
</dbReference>
<dbReference type="Gene3D" id="3.40.190.10">
    <property type="entry name" value="Periplasmic binding protein-like II"/>
    <property type="match status" value="2"/>
</dbReference>
<accession>A0ABT1JL23</accession>
<name>A0ABT1JL23_ACTCY</name>
<comment type="similarity">
    <text evidence="1 4">Belongs to the PstS family.</text>
</comment>
<reference evidence="7 8" key="2">
    <citation type="submission" date="2022-06" db="EMBL/GenBank/DDBJ databases">
        <title>Genomic Encyclopedia of Type Strains, Phase I: the one thousand microbial genomes (KMG-I) project.</title>
        <authorList>
            <person name="Kyrpides N."/>
        </authorList>
    </citation>
    <scope>NUCLEOTIDE SEQUENCE [LARGE SCALE GENOMIC DNA]</scope>
    <source>
        <strain evidence="7 8">DSM 43889</strain>
    </source>
</reference>
<dbReference type="RefSeq" id="WP_026419673.1">
    <property type="nucleotide sequence ID" value="NZ_AUBJ02000001.1"/>
</dbReference>
<reference evidence="7 8" key="1">
    <citation type="submission" date="2013-07" db="EMBL/GenBank/DDBJ databases">
        <authorList>
            <consortium name="DOE Joint Genome Institute"/>
            <person name="Reeve W."/>
            <person name="Huntemann M."/>
            <person name="Han J."/>
            <person name="Chen A."/>
            <person name="Kyrpides N."/>
            <person name="Mavromatis K."/>
            <person name="Markowitz V."/>
            <person name="Palaniappan K."/>
            <person name="Ivanova N."/>
            <person name="Schaumberg A."/>
            <person name="Pati A."/>
            <person name="Liolios K."/>
            <person name="Nordberg H.P."/>
            <person name="Cantor M.N."/>
            <person name="Hua S.X."/>
            <person name="Woyke T."/>
        </authorList>
    </citation>
    <scope>NUCLEOTIDE SEQUENCE [LARGE SCALE GENOMIC DNA]</scope>
    <source>
        <strain evidence="7 8">DSM 43889</strain>
    </source>
</reference>
<evidence type="ECO:0000256" key="4">
    <source>
        <dbReference type="PIRNR" id="PIRNR002756"/>
    </source>
</evidence>
<feature type="domain" description="PBP" evidence="6">
    <location>
        <begin position="45"/>
        <end position="337"/>
    </location>
</feature>
<comment type="caution">
    <text evidence="7">The sequence shown here is derived from an EMBL/GenBank/DDBJ whole genome shotgun (WGS) entry which is preliminary data.</text>
</comment>